<name>A0AAV9K5X1_9SOLN</name>
<dbReference type="PANTHER" id="PTHR33116:SF66">
    <property type="entry name" value="REVERSE TRANSCRIPTASE ZINC-BINDING DOMAIN-CONTAINING PROTEIN"/>
    <property type="match status" value="1"/>
</dbReference>
<dbReference type="AlphaFoldDB" id="A0AAV9K5X1"/>
<accession>A0AAV9K5X1</accession>
<organism evidence="3 4">
    <name type="scientific">Solanum pinnatisectum</name>
    <name type="common">tansyleaf nightshade</name>
    <dbReference type="NCBI Taxonomy" id="50273"/>
    <lineage>
        <taxon>Eukaryota</taxon>
        <taxon>Viridiplantae</taxon>
        <taxon>Streptophyta</taxon>
        <taxon>Embryophyta</taxon>
        <taxon>Tracheophyta</taxon>
        <taxon>Spermatophyta</taxon>
        <taxon>Magnoliopsida</taxon>
        <taxon>eudicotyledons</taxon>
        <taxon>Gunneridae</taxon>
        <taxon>Pentapetalae</taxon>
        <taxon>asterids</taxon>
        <taxon>lamiids</taxon>
        <taxon>Solanales</taxon>
        <taxon>Solanaceae</taxon>
        <taxon>Solanoideae</taxon>
        <taxon>Solaneae</taxon>
        <taxon>Solanum</taxon>
    </lineage>
</organism>
<reference evidence="3 4" key="1">
    <citation type="submission" date="2023-10" db="EMBL/GenBank/DDBJ databases">
        <title>Genome-Wide Identification Analysis in wild type Solanum Pinnatisectum Reveals Some Genes Defensing Phytophthora Infestans.</title>
        <authorList>
            <person name="Sun C."/>
        </authorList>
    </citation>
    <scope>NUCLEOTIDE SEQUENCE [LARGE SCALE GENOMIC DNA]</scope>
    <source>
        <strain evidence="3">LQN</strain>
        <tissue evidence="3">Leaf</tissue>
    </source>
</reference>
<evidence type="ECO:0000256" key="1">
    <source>
        <dbReference type="SAM" id="Phobius"/>
    </source>
</evidence>
<evidence type="ECO:0000259" key="2">
    <source>
        <dbReference type="Pfam" id="PF13966"/>
    </source>
</evidence>
<feature type="transmembrane region" description="Helical" evidence="1">
    <location>
        <begin position="111"/>
        <end position="129"/>
    </location>
</feature>
<keyword evidence="1" id="KW-0472">Membrane</keyword>
<comment type="caution">
    <text evidence="3">The sequence shown here is derived from an EMBL/GenBank/DDBJ whole genome shotgun (WGS) entry which is preliminary data.</text>
</comment>
<dbReference type="Proteomes" id="UP001311915">
    <property type="component" value="Unassembled WGS sequence"/>
</dbReference>
<keyword evidence="4" id="KW-1185">Reference proteome</keyword>
<proteinExistence type="predicted"/>
<evidence type="ECO:0000313" key="4">
    <source>
        <dbReference type="Proteomes" id="UP001311915"/>
    </source>
</evidence>
<dbReference type="PANTHER" id="PTHR33116">
    <property type="entry name" value="REVERSE TRANSCRIPTASE ZINC-BINDING DOMAIN-CONTAINING PROTEIN-RELATED-RELATED"/>
    <property type="match status" value="1"/>
</dbReference>
<sequence length="164" mass="19278">MYIAPMPQLPKVPWKCITLQTSIHPRHKFILWLALLKRLATVARLAKFGVQVDSICVFCKAAMETQDHIFFDYLITRHLWCRILKWLGFTRTIGDWQHEVDWIISWATKRAGQGAIICCAFAMVINVIWRERNMIKFQNGNYQIDRVCKEIAIHIHIKGKNQKT</sequence>
<keyword evidence="1" id="KW-0812">Transmembrane</keyword>
<feature type="domain" description="Reverse transcriptase zinc-binding" evidence="2">
    <location>
        <begin position="6"/>
        <end position="80"/>
    </location>
</feature>
<keyword evidence="1" id="KW-1133">Transmembrane helix</keyword>
<dbReference type="InterPro" id="IPR026960">
    <property type="entry name" value="RVT-Znf"/>
</dbReference>
<dbReference type="Pfam" id="PF13966">
    <property type="entry name" value="zf-RVT"/>
    <property type="match status" value="1"/>
</dbReference>
<dbReference type="EMBL" id="JAWPEI010000012">
    <property type="protein sequence ID" value="KAK4708706.1"/>
    <property type="molecule type" value="Genomic_DNA"/>
</dbReference>
<evidence type="ECO:0000313" key="3">
    <source>
        <dbReference type="EMBL" id="KAK4708706.1"/>
    </source>
</evidence>
<protein>
    <recommendedName>
        <fullName evidence="2">Reverse transcriptase zinc-binding domain-containing protein</fullName>
    </recommendedName>
</protein>
<gene>
    <name evidence="3" type="ORF">R3W88_029631</name>
</gene>